<accession>A0A450W6R4</accession>
<reference evidence="1" key="1">
    <citation type="submission" date="2019-02" db="EMBL/GenBank/DDBJ databases">
        <authorList>
            <person name="Gruber-Vodicka R. H."/>
            <person name="Seah K. B. B."/>
        </authorList>
    </citation>
    <scope>NUCLEOTIDE SEQUENCE</scope>
    <source>
        <strain evidence="1">BECK_BY7</strain>
    </source>
</reference>
<evidence type="ECO:0000313" key="1">
    <source>
        <dbReference type="EMBL" id="VFK12744.1"/>
    </source>
</evidence>
<name>A0A450W6R4_9GAMM</name>
<dbReference type="AlphaFoldDB" id="A0A450W6R4"/>
<protein>
    <submittedName>
        <fullName evidence="1">P2-like prophage tail protein X</fullName>
    </submittedName>
</protein>
<sequence length="70" mass="7790">MQYRTRDGDMLDAICWKYYGFADSAIEAVLEANRDIGLSHMPAVLSAGVVITLPKLPEPAQVIPTVRLWD</sequence>
<dbReference type="EMBL" id="CAADFN010000001">
    <property type="protein sequence ID" value="VFK12744.1"/>
    <property type="molecule type" value="Genomic_DNA"/>
</dbReference>
<gene>
    <name evidence="1" type="ORF">BECKLFY1418C_GA0070996_100166</name>
</gene>
<proteinExistence type="predicted"/>
<dbReference type="InterPro" id="IPR008861">
    <property type="entry name" value="GpX-like"/>
</dbReference>
<organism evidence="1">
    <name type="scientific">Candidatus Kentrum sp. LFY</name>
    <dbReference type="NCBI Taxonomy" id="2126342"/>
    <lineage>
        <taxon>Bacteria</taxon>
        <taxon>Pseudomonadati</taxon>
        <taxon>Pseudomonadota</taxon>
        <taxon>Gammaproteobacteria</taxon>
        <taxon>Candidatus Kentrum</taxon>
    </lineage>
</organism>
<dbReference type="Pfam" id="PF05489">
    <property type="entry name" value="Phage_tail_X"/>
    <property type="match status" value="1"/>
</dbReference>